<keyword evidence="1" id="KW-0812">Transmembrane</keyword>
<keyword evidence="1" id="KW-0472">Membrane</keyword>
<feature type="transmembrane region" description="Helical" evidence="1">
    <location>
        <begin position="18"/>
        <end position="37"/>
    </location>
</feature>
<comment type="caution">
    <text evidence="2">The sequence shown here is derived from an EMBL/GenBank/DDBJ whole genome shotgun (WGS) entry which is preliminary data.</text>
</comment>
<dbReference type="AlphaFoldDB" id="A0ABD0XZ91"/>
<evidence type="ECO:0000256" key="1">
    <source>
        <dbReference type="SAM" id="Phobius"/>
    </source>
</evidence>
<dbReference type="Proteomes" id="UP001558652">
    <property type="component" value="Unassembled WGS sequence"/>
</dbReference>
<gene>
    <name evidence="2" type="ORF">AAG570_005475</name>
</gene>
<sequence>MHQRILHLMGRLLRAPHLYTIVPLGLSIVSSPVWGLYDRIKCFKLVLGFGTDLPLDYSSAHCNFGRLYVSWFVHYWPLLSSMFTTEGDQSWHSVQDVMNSFGSLTLFSDSRKELEALMATAGAAPIRQTNKKNRNIPRERKPTGHVGNTDNRYFPSLVSVRTY</sequence>
<evidence type="ECO:0000313" key="2">
    <source>
        <dbReference type="EMBL" id="KAL1115980.1"/>
    </source>
</evidence>
<keyword evidence="1" id="KW-1133">Transmembrane helix</keyword>
<proteinExistence type="predicted"/>
<organism evidence="2 3">
    <name type="scientific">Ranatra chinensis</name>
    <dbReference type="NCBI Taxonomy" id="642074"/>
    <lineage>
        <taxon>Eukaryota</taxon>
        <taxon>Metazoa</taxon>
        <taxon>Ecdysozoa</taxon>
        <taxon>Arthropoda</taxon>
        <taxon>Hexapoda</taxon>
        <taxon>Insecta</taxon>
        <taxon>Pterygota</taxon>
        <taxon>Neoptera</taxon>
        <taxon>Paraneoptera</taxon>
        <taxon>Hemiptera</taxon>
        <taxon>Heteroptera</taxon>
        <taxon>Panheteroptera</taxon>
        <taxon>Nepomorpha</taxon>
        <taxon>Nepidae</taxon>
        <taxon>Ranatrinae</taxon>
        <taxon>Ranatra</taxon>
    </lineage>
</organism>
<dbReference type="EMBL" id="JBFDAA010000018">
    <property type="protein sequence ID" value="KAL1115980.1"/>
    <property type="molecule type" value="Genomic_DNA"/>
</dbReference>
<keyword evidence="3" id="KW-1185">Reference proteome</keyword>
<name>A0ABD0XZ91_9HEMI</name>
<protein>
    <submittedName>
        <fullName evidence="2">Uncharacterized protein</fullName>
    </submittedName>
</protein>
<evidence type="ECO:0000313" key="3">
    <source>
        <dbReference type="Proteomes" id="UP001558652"/>
    </source>
</evidence>
<reference evidence="2 3" key="1">
    <citation type="submission" date="2024-07" db="EMBL/GenBank/DDBJ databases">
        <title>Chromosome-level genome assembly of the water stick insect Ranatra chinensis (Heteroptera: Nepidae).</title>
        <authorList>
            <person name="Liu X."/>
        </authorList>
    </citation>
    <scope>NUCLEOTIDE SEQUENCE [LARGE SCALE GENOMIC DNA]</scope>
    <source>
        <strain evidence="2">Cailab_2021Rc</strain>
        <tissue evidence="2">Muscle</tissue>
    </source>
</reference>
<accession>A0ABD0XZ91</accession>